<dbReference type="GO" id="GO:0046872">
    <property type="term" value="F:metal ion binding"/>
    <property type="evidence" value="ECO:0007669"/>
    <property type="project" value="UniProtKB-KW"/>
</dbReference>
<feature type="domain" description="Fe2OG dioxygenase" evidence="4">
    <location>
        <begin position="183"/>
        <end position="294"/>
    </location>
</feature>
<organism evidence="5 6">
    <name type="scientific">Aspergillus niger</name>
    <dbReference type="NCBI Taxonomy" id="5061"/>
    <lineage>
        <taxon>Eukaryota</taxon>
        <taxon>Fungi</taxon>
        <taxon>Dikarya</taxon>
        <taxon>Ascomycota</taxon>
        <taxon>Pezizomycotina</taxon>
        <taxon>Eurotiomycetes</taxon>
        <taxon>Eurotiomycetidae</taxon>
        <taxon>Eurotiales</taxon>
        <taxon>Aspergillaceae</taxon>
        <taxon>Aspergillus</taxon>
        <taxon>Aspergillus subgen. Circumdati</taxon>
    </lineage>
</organism>
<evidence type="ECO:0000313" key="6">
    <source>
        <dbReference type="Proteomes" id="UP000068243"/>
    </source>
</evidence>
<comment type="similarity">
    <text evidence="1 2">Belongs to the iron/ascorbate-dependent oxidoreductase family.</text>
</comment>
<dbReference type="VEuPathDB" id="FungiDB:ASPNIDRAFT2_1181821"/>
<accession>A0A117E353</accession>
<dbReference type="AlphaFoldDB" id="A0A117E353"/>
<dbReference type="PROSITE" id="PS51471">
    <property type="entry name" value="FE2OG_OXY"/>
    <property type="match status" value="1"/>
</dbReference>
<proteinExistence type="inferred from homology"/>
<feature type="region of interest" description="Disordered" evidence="3">
    <location>
        <begin position="333"/>
        <end position="365"/>
    </location>
</feature>
<dbReference type="OrthoDB" id="288590at2759"/>
<dbReference type="InterPro" id="IPR005123">
    <property type="entry name" value="Oxoglu/Fe-dep_dioxygenase_dom"/>
</dbReference>
<gene>
    <name evidence="5" type="ORF">ABL_09226</name>
</gene>
<name>A0A117E353_ASPNG</name>
<evidence type="ECO:0000313" key="5">
    <source>
        <dbReference type="EMBL" id="GAQ46565.1"/>
    </source>
</evidence>
<comment type="caution">
    <text evidence="5">The sequence shown here is derived from an EMBL/GenBank/DDBJ whole genome shotgun (WGS) entry which is preliminary data.</text>
</comment>
<reference evidence="6" key="1">
    <citation type="journal article" date="2016" name="Genome Announc.">
        <title>Draft genome sequence of Aspergillus niger strain An76.</title>
        <authorList>
            <person name="Gong W."/>
            <person name="Cheng Z."/>
            <person name="Zhang H."/>
            <person name="Liu L."/>
            <person name="Gao P."/>
            <person name="Wang L."/>
        </authorList>
    </citation>
    <scope>NUCLEOTIDE SEQUENCE [LARGE SCALE GENOMIC DNA]</scope>
    <source>
        <strain evidence="6">An76</strain>
    </source>
</reference>
<dbReference type="InterPro" id="IPR027443">
    <property type="entry name" value="IPNS-like_sf"/>
</dbReference>
<dbReference type="InterPro" id="IPR044861">
    <property type="entry name" value="IPNS-like_FE2OG_OXY"/>
</dbReference>
<keyword evidence="2" id="KW-0479">Metal-binding</keyword>
<evidence type="ECO:0000256" key="2">
    <source>
        <dbReference type="RuleBase" id="RU003682"/>
    </source>
</evidence>
<dbReference type="GO" id="GO:0016491">
    <property type="term" value="F:oxidoreductase activity"/>
    <property type="evidence" value="ECO:0007669"/>
    <property type="project" value="UniProtKB-KW"/>
</dbReference>
<keyword evidence="2" id="KW-0560">Oxidoreductase</keyword>
<dbReference type="Gene3D" id="2.60.120.330">
    <property type="entry name" value="B-lactam Antibiotic, Isopenicillin N Synthase, Chain"/>
    <property type="match status" value="1"/>
</dbReference>
<dbReference type="VEuPathDB" id="FungiDB:An01g02240"/>
<feature type="compositionally biased region" description="Basic and acidic residues" evidence="3">
    <location>
        <begin position="340"/>
        <end position="349"/>
    </location>
</feature>
<dbReference type="Pfam" id="PF03171">
    <property type="entry name" value="2OG-FeII_Oxy"/>
    <property type="match status" value="1"/>
</dbReference>
<dbReference type="VEuPathDB" id="FungiDB:M747DRAFT_370948"/>
<dbReference type="PANTHER" id="PTHR47990">
    <property type="entry name" value="2-OXOGLUTARATE (2OG) AND FE(II)-DEPENDENT OXYGENASE SUPERFAMILY PROTEIN-RELATED"/>
    <property type="match status" value="1"/>
</dbReference>
<keyword evidence="2" id="KW-0408">Iron</keyword>
<protein>
    <submittedName>
        <fullName evidence="5">1-aminocyclopropane-1-carboxylate oxidase</fullName>
    </submittedName>
</protein>
<dbReference type="Pfam" id="PF14226">
    <property type="entry name" value="DIOX_N"/>
    <property type="match status" value="1"/>
</dbReference>
<dbReference type="VEuPathDB" id="FungiDB:ATCC64974_21210"/>
<dbReference type="Proteomes" id="UP000068243">
    <property type="component" value="Unassembled WGS sequence"/>
</dbReference>
<evidence type="ECO:0000259" key="4">
    <source>
        <dbReference type="PROSITE" id="PS51471"/>
    </source>
</evidence>
<dbReference type="OMA" id="CHEVALT"/>
<dbReference type="GO" id="GO:0044283">
    <property type="term" value="P:small molecule biosynthetic process"/>
    <property type="evidence" value="ECO:0007669"/>
    <property type="project" value="UniProtKB-ARBA"/>
</dbReference>
<dbReference type="SUPFAM" id="SSF51197">
    <property type="entry name" value="Clavaminate synthase-like"/>
    <property type="match status" value="1"/>
</dbReference>
<evidence type="ECO:0000256" key="3">
    <source>
        <dbReference type="SAM" id="MobiDB-lite"/>
    </source>
</evidence>
<dbReference type="EMBL" id="BCMY01000022">
    <property type="protein sequence ID" value="GAQ46565.1"/>
    <property type="molecule type" value="Genomic_DNA"/>
</dbReference>
<dbReference type="InterPro" id="IPR050231">
    <property type="entry name" value="Iron_ascorbate_oxido_reductase"/>
</dbReference>
<sequence length="365" mass="41119">MDKQAFQEEPPFPEGLKLAQLEVIDYEKLANGPDADEARRLFEACKHYGFFYLKLDQSEKGQQLLDLAKETFTLQKKVFDLPSEEKRPYDTGQFLGYTAPGGTVIDRNGTRDRMEVWNLGKDDIMQPGYSIPKPPLLLESQETLQTFTQSCHEVALTILAALESLLDLPKGTFADLHRLSAESGDHVRFLKVPPQPDTDRRTALGEHTDFGSITVLFNRLSGLRVVEPGRQYGENDWDEWPWVQPRPGHAIINLGDALVKFTNGLFRSNVHRVDPPLGTQKLVDRYSLIYFSRPRDDVVLKRLPGSGVIPPLADGVVEEELTSKEWIERRAAGKRHGKFKGPEHWDRMSGTESASKAKASPLVAV</sequence>
<dbReference type="InterPro" id="IPR026992">
    <property type="entry name" value="DIOX_N"/>
</dbReference>
<evidence type="ECO:0000256" key="1">
    <source>
        <dbReference type="ARBA" id="ARBA00008056"/>
    </source>
</evidence>